<evidence type="ECO:0000313" key="2">
    <source>
        <dbReference type="Proteomes" id="UP000615755"/>
    </source>
</evidence>
<accession>A0ABR9E983</accession>
<protein>
    <submittedName>
        <fullName evidence="1">Uncharacterized protein</fullName>
    </submittedName>
</protein>
<reference evidence="1 2" key="1">
    <citation type="submission" date="2015-03" db="EMBL/GenBank/DDBJ databases">
        <title>Genome sequence of Pseudoalteromonas aurantia.</title>
        <authorList>
            <person name="Xie B.-B."/>
            <person name="Rong J.-C."/>
            <person name="Qin Q.-L."/>
            <person name="Zhang Y.-Z."/>
        </authorList>
    </citation>
    <scope>NUCLEOTIDE SEQUENCE [LARGE SCALE GENOMIC DNA]</scope>
    <source>
        <strain evidence="1 2">208</strain>
    </source>
</reference>
<dbReference type="Proteomes" id="UP000615755">
    <property type="component" value="Unassembled WGS sequence"/>
</dbReference>
<sequence length="363" mass="39486">MDKVLTKLLTCSLVISVAGGCSSTTGLIASFEDLTTETSKEGFTKIPQYRVISIPGMLPFSDIGGVHFYKSQRKPSSSIGITLEANSYAIETTIGGEDDSCAEECIYDIKEKILSVKNLAFDLAQARINLAVETASSVVKKKEEYASLRNEFNKQYKEALELIKKSGVMVFTWSTGSEQSGSIGLGKLFGTSQSQSKLQSGFAVVSGLKISQLYVGSDIGNTWGGLNRSSGFSNRFEVTTYNLQAQYITYMAESEWSASTKFDFEAAAELLSNSGTLSERLGSIEIKQALAKTSSLMNMGVTGLSKREKVIVDWEKPFKKPIGCLNGSNGSDFNTNNGWQTIYAVKSDLKDILSMRKKLIGSE</sequence>
<dbReference type="RefSeq" id="WP_192506954.1">
    <property type="nucleotide sequence ID" value="NZ_AQGV01000012.1"/>
</dbReference>
<proteinExistence type="predicted"/>
<name>A0ABR9E983_9GAMM</name>
<evidence type="ECO:0000313" key="1">
    <source>
        <dbReference type="EMBL" id="MBE0367538.1"/>
    </source>
</evidence>
<dbReference type="PROSITE" id="PS51257">
    <property type="entry name" value="PROKAR_LIPOPROTEIN"/>
    <property type="match status" value="1"/>
</dbReference>
<gene>
    <name evidence="1" type="ORF">PAUR_a0911</name>
</gene>
<dbReference type="EMBL" id="AQGV01000012">
    <property type="protein sequence ID" value="MBE0367538.1"/>
    <property type="molecule type" value="Genomic_DNA"/>
</dbReference>
<keyword evidence="2" id="KW-1185">Reference proteome</keyword>
<comment type="caution">
    <text evidence="1">The sequence shown here is derived from an EMBL/GenBank/DDBJ whole genome shotgun (WGS) entry which is preliminary data.</text>
</comment>
<organism evidence="1 2">
    <name type="scientific">Pseudoalteromonas aurantia 208</name>
    <dbReference type="NCBI Taxonomy" id="1314867"/>
    <lineage>
        <taxon>Bacteria</taxon>
        <taxon>Pseudomonadati</taxon>
        <taxon>Pseudomonadota</taxon>
        <taxon>Gammaproteobacteria</taxon>
        <taxon>Alteromonadales</taxon>
        <taxon>Pseudoalteromonadaceae</taxon>
        <taxon>Pseudoalteromonas</taxon>
    </lineage>
</organism>